<dbReference type="Gene3D" id="3.90.550.10">
    <property type="entry name" value="Spore Coat Polysaccharide Biosynthesis Protein SpsA, Chain A"/>
    <property type="match status" value="1"/>
</dbReference>
<dbReference type="Proteomes" id="UP000295763">
    <property type="component" value="Unassembled WGS sequence"/>
</dbReference>
<dbReference type="AlphaFoldDB" id="A0A4R2SJS7"/>
<organism evidence="2 3">
    <name type="scientific">Cricetibacter osteomyelitidis</name>
    <dbReference type="NCBI Taxonomy" id="1521931"/>
    <lineage>
        <taxon>Bacteria</taxon>
        <taxon>Pseudomonadati</taxon>
        <taxon>Pseudomonadota</taxon>
        <taxon>Gammaproteobacteria</taxon>
        <taxon>Pasteurellales</taxon>
        <taxon>Pasteurellaceae</taxon>
        <taxon>Cricetibacter</taxon>
    </lineage>
</organism>
<dbReference type="PANTHER" id="PTHR43685">
    <property type="entry name" value="GLYCOSYLTRANSFERASE"/>
    <property type="match status" value="1"/>
</dbReference>
<dbReference type="PANTHER" id="PTHR43685:SF2">
    <property type="entry name" value="GLYCOSYLTRANSFERASE 2-LIKE DOMAIN-CONTAINING PROTEIN"/>
    <property type="match status" value="1"/>
</dbReference>
<gene>
    <name evidence="2" type="ORF">EDC44_1426</name>
</gene>
<evidence type="ECO:0000313" key="3">
    <source>
        <dbReference type="Proteomes" id="UP000295763"/>
    </source>
</evidence>
<dbReference type="GO" id="GO:0016740">
    <property type="term" value="F:transferase activity"/>
    <property type="evidence" value="ECO:0007669"/>
    <property type="project" value="UniProtKB-KW"/>
</dbReference>
<evidence type="ECO:0000259" key="1">
    <source>
        <dbReference type="Pfam" id="PF00535"/>
    </source>
</evidence>
<dbReference type="Pfam" id="PF00535">
    <property type="entry name" value="Glycos_transf_2"/>
    <property type="match status" value="1"/>
</dbReference>
<keyword evidence="2" id="KW-0808">Transferase</keyword>
<protein>
    <submittedName>
        <fullName evidence="2">Glycosyl transferase family 2</fullName>
    </submittedName>
</protein>
<dbReference type="EMBL" id="SLYB01000042">
    <property type="protein sequence ID" value="TCP90097.1"/>
    <property type="molecule type" value="Genomic_DNA"/>
</dbReference>
<dbReference type="InterPro" id="IPR050834">
    <property type="entry name" value="Glycosyltransf_2"/>
</dbReference>
<keyword evidence="3" id="KW-1185">Reference proteome</keyword>
<dbReference type="RefSeq" id="WP_131979459.1">
    <property type="nucleotide sequence ID" value="NZ_SLYB01000042.1"/>
</dbReference>
<dbReference type="InterPro" id="IPR029044">
    <property type="entry name" value="Nucleotide-diphossugar_trans"/>
</dbReference>
<accession>A0A4R2SJS7</accession>
<sequence length="295" mass="33296">MFSIIVPSYNRNAEVNALLDSLTQQTLQNFEVIIVDDCSSNPVKIDRTFPFAVQVIRNQTNQGPAESRNIGAKSAVNNWLLFLDDDDRFENEKCRVLTAHIQANPQVNFMYHPAKCVMVNEGFTYFTKPYADISQLTIENILHGNKIGGMPMLAIDKQLFFAVGGLSDQLKALEDYDFVLKVLKHPDFSPHFVADALTCCFFHTKVASVSKNINNTEQALAYIKATYAKTNEQIQNLEQNGFAILAYPYLMSLSRKASGYYFRQATYKGFNVKTFIVACISLLSPKLAVNLKRFI</sequence>
<dbReference type="SUPFAM" id="SSF53448">
    <property type="entry name" value="Nucleotide-diphospho-sugar transferases"/>
    <property type="match status" value="1"/>
</dbReference>
<dbReference type="InterPro" id="IPR001173">
    <property type="entry name" value="Glyco_trans_2-like"/>
</dbReference>
<comment type="caution">
    <text evidence="2">The sequence shown here is derived from an EMBL/GenBank/DDBJ whole genome shotgun (WGS) entry which is preliminary data.</text>
</comment>
<feature type="domain" description="Glycosyltransferase 2-like" evidence="1">
    <location>
        <begin position="3"/>
        <end position="120"/>
    </location>
</feature>
<evidence type="ECO:0000313" key="2">
    <source>
        <dbReference type="EMBL" id="TCP90097.1"/>
    </source>
</evidence>
<proteinExistence type="predicted"/>
<dbReference type="OrthoDB" id="9801954at2"/>
<reference evidence="2 3" key="1">
    <citation type="submission" date="2019-03" db="EMBL/GenBank/DDBJ databases">
        <title>Genomic Encyclopedia of Type Strains, Phase IV (KMG-IV): sequencing the most valuable type-strain genomes for metagenomic binning, comparative biology and taxonomic classification.</title>
        <authorList>
            <person name="Goeker M."/>
        </authorList>
    </citation>
    <scope>NUCLEOTIDE SEQUENCE [LARGE SCALE GENOMIC DNA]</scope>
    <source>
        <strain evidence="2 3">DSM 28404</strain>
    </source>
</reference>
<dbReference type="CDD" id="cd00761">
    <property type="entry name" value="Glyco_tranf_GTA_type"/>
    <property type="match status" value="1"/>
</dbReference>
<name>A0A4R2SJS7_9PAST</name>